<feature type="transmembrane region" description="Helical" evidence="1">
    <location>
        <begin position="341"/>
        <end position="362"/>
    </location>
</feature>
<comment type="caution">
    <text evidence="2">The sequence shown here is derived from an EMBL/GenBank/DDBJ whole genome shotgun (WGS) entry which is preliminary data.</text>
</comment>
<dbReference type="Pfam" id="PF06772">
    <property type="entry name" value="LtrA"/>
    <property type="match status" value="1"/>
</dbReference>
<feature type="transmembrane region" description="Helical" evidence="1">
    <location>
        <begin position="239"/>
        <end position="260"/>
    </location>
</feature>
<reference evidence="2" key="1">
    <citation type="submission" date="2020-11" db="EMBL/GenBank/DDBJ databases">
        <title>Nocardioides sp. nov., isolated from Soil of Cynanchum wilfordii Hemsley rhizosphere.</title>
        <authorList>
            <person name="Lee J.-S."/>
            <person name="Suh M.K."/>
            <person name="Kim J.-S."/>
        </authorList>
    </citation>
    <scope>NUCLEOTIDE SEQUENCE</scope>
    <source>
        <strain evidence="2">KCTC 19275</strain>
    </source>
</reference>
<feature type="transmembrane region" description="Helical" evidence="1">
    <location>
        <begin position="313"/>
        <end position="334"/>
    </location>
</feature>
<organism evidence="2 3">
    <name type="scientific">Nocardioides islandensis</name>
    <dbReference type="NCBI Taxonomy" id="433663"/>
    <lineage>
        <taxon>Bacteria</taxon>
        <taxon>Bacillati</taxon>
        <taxon>Actinomycetota</taxon>
        <taxon>Actinomycetes</taxon>
        <taxon>Propionibacteriales</taxon>
        <taxon>Nocardioidaceae</taxon>
        <taxon>Nocardioides</taxon>
    </lineage>
</organism>
<feature type="transmembrane region" description="Helical" evidence="1">
    <location>
        <begin position="143"/>
        <end position="164"/>
    </location>
</feature>
<evidence type="ECO:0000313" key="3">
    <source>
        <dbReference type="Proteomes" id="UP000640489"/>
    </source>
</evidence>
<sequence>MAGRDPHERGRASTPLELLFDLSFVVAFGTAADELAHFLVEDHVVDGVIGFCFAAFAVSWAWINFSWFASAYDTDDWLYRVTTMVQMVGVLVLALGVHDMFESLKEGDHLDNSVMVLGYVVMRVPMLAQWARASYQDPERREICKIFIVTLTVSQLGWVGLLFLDLSVGATFACVVVLVVIELVGPFVAEHVRGGTPWHPHHIAERYGLMVIIALGEGLLGTTAALGALITVTGWTFDAALLGLAGVALPFGMWWIYFVIPSGDLLHAYRSRVFGWGYGHIPLFGAVVAVGAGLHAAAFALEHHSTLTATATLLSVAVPLGIFFALVFGLYSVLTRTIDRLHLWLIGMTAAVMAASVALSAAGASLPVSLLVLSLSPWVSVVGYEIAGHRHNAEVLAALPQLPHR</sequence>
<gene>
    <name evidence="2" type="ORF">ISU07_02095</name>
</gene>
<feature type="transmembrane region" description="Helical" evidence="1">
    <location>
        <begin position="209"/>
        <end position="233"/>
    </location>
</feature>
<feature type="transmembrane region" description="Helical" evidence="1">
    <location>
        <begin position="77"/>
        <end position="101"/>
    </location>
</feature>
<proteinExistence type="predicted"/>
<keyword evidence="3" id="KW-1185">Reference proteome</keyword>
<keyword evidence="1" id="KW-0812">Transmembrane</keyword>
<feature type="transmembrane region" description="Helical" evidence="1">
    <location>
        <begin position="113"/>
        <end position="131"/>
    </location>
</feature>
<evidence type="ECO:0000256" key="1">
    <source>
        <dbReference type="SAM" id="Phobius"/>
    </source>
</evidence>
<accession>A0A930YBB5</accession>
<feature type="transmembrane region" description="Helical" evidence="1">
    <location>
        <begin position="44"/>
        <end position="65"/>
    </location>
</feature>
<protein>
    <submittedName>
        <fullName evidence="2">Low temperature requirement protein A</fullName>
    </submittedName>
</protein>
<feature type="transmembrane region" description="Helical" evidence="1">
    <location>
        <begin position="281"/>
        <end position="301"/>
    </location>
</feature>
<dbReference type="EMBL" id="JADKPN010000001">
    <property type="protein sequence ID" value="MBF4761906.1"/>
    <property type="molecule type" value="Genomic_DNA"/>
</dbReference>
<keyword evidence="1" id="KW-0472">Membrane</keyword>
<dbReference type="AlphaFoldDB" id="A0A930YBB5"/>
<evidence type="ECO:0000313" key="2">
    <source>
        <dbReference type="EMBL" id="MBF4761906.1"/>
    </source>
</evidence>
<dbReference type="Proteomes" id="UP000640489">
    <property type="component" value="Unassembled WGS sequence"/>
</dbReference>
<dbReference type="InterPro" id="IPR010640">
    <property type="entry name" value="Low_temperature_requirement_A"/>
</dbReference>
<feature type="transmembrane region" description="Helical" evidence="1">
    <location>
        <begin position="170"/>
        <end position="189"/>
    </location>
</feature>
<feature type="transmembrane region" description="Helical" evidence="1">
    <location>
        <begin position="12"/>
        <end position="32"/>
    </location>
</feature>
<dbReference type="PANTHER" id="PTHR36840">
    <property type="entry name" value="BLL5714 PROTEIN"/>
    <property type="match status" value="1"/>
</dbReference>
<keyword evidence="1" id="KW-1133">Transmembrane helix</keyword>
<name>A0A930YBB5_9ACTN</name>
<dbReference type="PANTHER" id="PTHR36840:SF1">
    <property type="entry name" value="BLL5714 PROTEIN"/>
    <property type="match status" value="1"/>
</dbReference>